<evidence type="ECO:0000256" key="1">
    <source>
        <dbReference type="SAM" id="SignalP"/>
    </source>
</evidence>
<accession>A0AAW0DBZ5</accession>
<dbReference type="EMBL" id="JAWWNJ010000009">
    <property type="protein sequence ID" value="KAK7048628.1"/>
    <property type="molecule type" value="Genomic_DNA"/>
</dbReference>
<dbReference type="AlphaFoldDB" id="A0AAW0DBZ5"/>
<keyword evidence="3" id="KW-1185">Reference proteome</keyword>
<feature type="signal peptide" evidence="1">
    <location>
        <begin position="1"/>
        <end position="20"/>
    </location>
</feature>
<name>A0AAW0DBZ5_9AGAR</name>
<reference evidence="2 3" key="1">
    <citation type="journal article" date="2024" name="J Genomics">
        <title>Draft genome sequencing and assembly of Favolaschia claudopus CIRM-BRFM 2984 isolated from oak limbs.</title>
        <authorList>
            <person name="Navarro D."/>
            <person name="Drula E."/>
            <person name="Chaduli D."/>
            <person name="Cazenave R."/>
            <person name="Ahrendt S."/>
            <person name="Wang J."/>
            <person name="Lipzen A."/>
            <person name="Daum C."/>
            <person name="Barry K."/>
            <person name="Grigoriev I.V."/>
            <person name="Favel A."/>
            <person name="Rosso M.N."/>
            <person name="Martin F."/>
        </authorList>
    </citation>
    <scope>NUCLEOTIDE SEQUENCE [LARGE SCALE GENOMIC DNA]</scope>
    <source>
        <strain evidence="2 3">CIRM-BRFM 2984</strain>
    </source>
</reference>
<organism evidence="2 3">
    <name type="scientific">Favolaschia claudopus</name>
    <dbReference type="NCBI Taxonomy" id="2862362"/>
    <lineage>
        <taxon>Eukaryota</taxon>
        <taxon>Fungi</taxon>
        <taxon>Dikarya</taxon>
        <taxon>Basidiomycota</taxon>
        <taxon>Agaricomycotina</taxon>
        <taxon>Agaricomycetes</taxon>
        <taxon>Agaricomycetidae</taxon>
        <taxon>Agaricales</taxon>
        <taxon>Marasmiineae</taxon>
        <taxon>Mycenaceae</taxon>
        <taxon>Favolaschia</taxon>
    </lineage>
</organism>
<sequence>MQFTLNVLIFASLYVAAVWAQASHIGFPAPGTTLHFGTNFTLQLVRPNSIQGSTEVGIAIGLLGCPISQGPACPSPAGQLGQILYTGPFNPTIHPMAMFYESFTLTVPTADFSPAGPAPILELNNITVNLAN</sequence>
<evidence type="ECO:0000313" key="2">
    <source>
        <dbReference type="EMBL" id="KAK7048628.1"/>
    </source>
</evidence>
<dbReference type="Proteomes" id="UP001362999">
    <property type="component" value="Unassembled WGS sequence"/>
</dbReference>
<evidence type="ECO:0000313" key="3">
    <source>
        <dbReference type="Proteomes" id="UP001362999"/>
    </source>
</evidence>
<comment type="caution">
    <text evidence="2">The sequence shown here is derived from an EMBL/GenBank/DDBJ whole genome shotgun (WGS) entry which is preliminary data.</text>
</comment>
<proteinExistence type="predicted"/>
<dbReference type="InterPro" id="IPR045469">
    <property type="entry name" value="Nis1"/>
</dbReference>
<gene>
    <name evidence="2" type="ORF">R3P38DRAFT_2870530</name>
</gene>
<dbReference type="Pfam" id="PF19271">
    <property type="entry name" value="Nis1"/>
    <property type="match status" value="1"/>
</dbReference>
<keyword evidence="1" id="KW-0732">Signal</keyword>
<protein>
    <submittedName>
        <fullName evidence="2">Uncharacterized protein</fullName>
    </submittedName>
</protein>
<feature type="chain" id="PRO_5043463205" evidence="1">
    <location>
        <begin position="21"/>
        <end position="132"/>
    </location>
</feature>